<evidence type="ECO:0000313" key="1">
    <source>
        <dbReference type="EMBL" id="HCL02782.1"/>
    </source>
</evidence>
<dbReference type="Proteomes" id="UP000262969">
    <property type="component" value="Unassembled WGS sequence"/>
</dbReference>
<proteinExistence type="predicted"/>
<gene>
    <name evidence="1" type="ORF">DHW61_10295</name>
</gene>
<organism evidence="1 2">
    <name type="scientific">Lachnoclostridium phytofermentans</name>
    <dbReference type="NCBI Taxonomy" id="66219"/>
    <lineage>
        <taxon>Bacteria</taxon>
        <taxon>Bacillati</taxon>
        <taxon>Bacillota</taxon>
        <taxon>Clostridia</taxon>
        <taxon>Lachnospirales</taxon>
        <taxon>Lachnospiraceae</taxon>
    </lineage>
</organism>
<evidence type="ECO:0008006" key="3">
    <source>
        <dbReference type="Google" id="ProtNLM"/>
    </source>
</evidence>
<protein>
    <recommendedName>
        <fullName evidence="3">ABC transporter substrate-binding protein</fullName>
    </recommendedName>
</protein>
<reference evidence="1 2" key="1">
    <citation type="journal article" date="2018" name="Nat. Biotechnol.">
        <title>A standardized bacterial taxonomy based on genome phylogeny substantially revises the tree of life.</title>
        <authorList>
            <person name="Parks D.H."/>
            <person name="Chuvochina M."/>
            <person name="Waite D.W."/>
            <person name="Rinke C."/>
            <person name="Skarshewski A."/>
            <person name="Chaumeil P.A."/>
            <person name="Hugenholtz P."/>
        </authorList>
    </citation>
    <scope>NUCLEOTIDE SEQUENCE [LARGE SCALE GENOMIC DNA]</scope>
    <source>
        <strain evidence="1">UBA11728</strain>
    </source>
</reference>
<name>A0A3D2X6N0_9FIRM</name>
<dbReference type="AlphaFoldDB" id="A0A3D2X6N0"/>
<feature type="non-terminal residue" evidence="1">
    <location>
        <position position="1"/>
    </location>
</feature>
<dbReference type="SUPFAM" id="SSF53850">
    <property type="entry name" value="Periplasmic binding protein-like II"/>
    <property type="match status" value="1"/>
</dbReference>
<dbReference type="EMBL" id="DPVV01000340">
    <property type="protein sequence ID" value="HCL02782.1"/>
    <property type="molecule type" value="Genomic_DNA"/>
</dbReference>
<sequence>TLNVYSQLANYEGIQIGWFADVILEKFNVKLNIIDEGDGVFPTRMESGDLGDLVVFGNDGDQYKQAVEKGMLFDWEDEDLVKNYGPSINKNMSAALEKNKMISGGKMYGFGYNVALNGGSFGDFDYHPDLRWDLYQQIGSPSINTLEDYVGVLKKMKEVCPTSDSGTETYGVSLFNDWDGNMAMFVKATATNFFGVDEFHFGFYNADDGSFQDCLADNGYYLRCLKFYNTLFQNGLLDPDSMTQGYSGCMEDYQDGGAFFCIFGWMAAPQYNTDEHVAAGKKMLPVAAKDQDTLVYGLNTNGGNRIWSIGANTKYPELCMAIYNWLCTPEGYITSEYGPKDICWEYMPDGSVDLTEFGLQCQINQKTTMPAPYTGYWEDGRQQINNLTWDKNTEILGGVNGQTYNYLYWPRYLNLPVSAVDQSWKDATKSDSFREYLSKFNYSVSKANTYSDSVRSDELDTIWNQVKECIQNGSWKAIYAKTDADFNEIVNQMKTEAYNYGFQQCIDWSANEATLRHAAENK</sequence>
<evidence type="ECO:0000313" key="2">
    <source>
        <dbReference type="Proteomes" id="UP000262969"/>
    </source>
</evidence>
<accession>A0A3D2X6N0</accession>
<dbReference type="Gene3D" id="3.40.190.10">
    <property type="entry name" value="Periplasmic binding protein-like II"/>
    <property type="match status" value="2"/>
</dbReference>
<comment type="caution">
    <text evidence="1">The sequence shown here is derived from an EMBL/GenBank/DDBJ whole genome shotgun (WGS) entry which is preliminary data.</text>
</comment>